<dbReference type="EMBL" id="JAIWYP010000009">
    <property type="protein sequence ID" value="KAH3769015.1"/>
    <property type="molecule type" value="Genomic_DNA"/>
</dbReference>
<comment type="caution">
    <text evidence="2">The sequence shown here is derived from an EMBL/GenBank/DDBJ whole genome shotgun (WGS) entry which is preliminary data.</text>
</comment>
<feature type="compositionally biased region" description="Low complexity" evidence="1">
    <location>
        <begin position="132"/>
        <end position="146"/>
    </location>
</feature>
<proteinExistence type="predicted"/>
<reference evidence="2" key="1">
    <citation type="journal article" date="2019" name="bioRxiv">
        <title>The Genome of the Zebra Mussel, Dreissena polymorpha: A Resource for Invasive Species Research.</title>
        <authorList>
            <person name="McCartney M.A."/>
            <person name="Auch B."/>
            <person name="Kono T."/>
            <person name="Mallez S."/>
            <person name="Zhang Y."/>
            <person name="Obille A."/>
            <person name="Becker A."/>
            <person name="Abrahante J.E."/>
            <person name="Garbe J."/>
            <person name="Badalamenti J.P."/>
            <person name="Herman A."/>
            <person name="Mangelson H."/>
            <person name="Liachko I."/>
            <person name="Sullivan S."/>
            <person name="Sone E.D."/>
            <person name="Koren S."/>
            <person name="Silverstein K.A.T."/>
            <person name="Beckman K.B."/>
            <person name="Gohl D.M."/>
        </authorList>
    </citation>
    <scope>NUCLEOTIDE SEQUENCE</scope>
    <source>
        <strain evidence="2">Duluth1</strain>
        <tissue evidence="2">Whole animal</tissue>
    </source>
</reference>
<evidence type="ECO:0000313" key="3">
    <source>
        <dbReference type="Proteomes" id="UP000828390"/>
    </source>
</evidence>
<evidence type="ECO:0000256" key="1">
    <source>
        <dbReference type="SAM" id="MobiDB-lite"/>
    </source>
</evidence>
<dbReference type="Proteomes" id="UP000828390">
    <property type="component" value="Unassembled WGS sequence"/>
</dbReference>
<name>A0A9D4DY86_DREPO</name>
<gene>
    <name evidence="2" type="ORF">DPMN_170262</name>
</gene>
<dbReference type="AlphaFoldDB" id="A0A9D4DY86"/>
<organism evidence="2 3">
    <name type="scientific">Dreissena polymorpha</name>
    <name type="common">Zebra mussel</name>
    <name type="synonym">Mytilus polymorpha</name>
    <dbReference type="NCBI Taxonomy" id="45954"/>
    <lineage>
        <taxon>Eukaryota</taxon>
        <taxon>Metazoa</taxon>
        <taxon>Spiralia</taxon>
        <taxon>Lophotrochozoa</taxon>
        <taxon>Mollusca</taxon>
        <taxon>Bivalvia</taxon>
        <taxon>Autobranchia</taxon>
        <taxon>Heteroconchia</taxon>
        <taxon>Euheterodonta</taxon>
        <taxon>Imparidentia</taxon>
        <taxon>Neoheterodontei</taxon>
        <taxon>Myida</taxon>
        <taxon>Dreissenoidea</taxon>
        <taxon>Dreissenidae</taxon>
        <taxon>Dreissena</taxon>
    </lineage>
</organism>
<accession>A0A9D4DY86</accession>
<keyword evidence="3" id="KW-1185">Reference proteome</keyword>
<protein>
    <submittedName>
        <fullName evidence="2">Uncharacterized protein</fullName>
    </submittedName>
</protein>
<reference evidence="2" key="2">
    <citation type="submission" date="2020-11" db="EMBL/GenBank/DDBJ databases">
        <authorList>
            <person name="McCartney M.A."/>
            <person name="Auch B."/>
            <person name="Kono T."/>
            <person name="Mallez S."/>
            <person name="Becker A."/>
            <person name="Gohl D.M."/>
            <person name="Silverstein K.A.T."/>
            <person name="Koren S."/>
            <person name="Bechman K.B."/>
            <person name="Herman A."/>
            <person name="Abrahante J.E."/>
            <person name="Garbe J."/>
        </authorList>
    </citation>
    <scope>NUCLEOTIDE SEQUENCE</scope>
    <source>
        <strain evidence="2">Duluth1</strain>
        <tissue evidence="2">Whole animal</tissue>
    </source>
</reference>
<feature type="region of interest" description="Disordered" evidence="1">
    <location>
        <begin position="124"/>
        <end position="158"/>
    </location>
</feature>
<sequence length="158" mass="17569">MNFNLSSGRNNAHQEVVMVDIVEVEENVMLMAEMAVVVVVVKVKVKEGVMFEYLKKSELLRLMSIFYYCSKKKTPLVVGAYKFCDIIVVELMNRGFTGAPSGTSKMNWGQPGLYRQTIKMFNTSGLNRESPGRTGNNRRGIGNNRGSTQRPGLTPSPG</sequence>
<evidence type="ECO:0000313" key="2">
    <source>
        <dbReference type="EMBL" id="KAH3769015.1"/>
    </source>
</evidence>